<dbReference type="PROSITE" id="PS50001">
    <property type="entry name" value="SH2"/>
    <property type="match status" value="1"/>
</dbReference>
<dbReference type="GeneID" id="100200537"/>
<dbReference type="RefSeq" id="XP_065648858.1">
    <property type="nucleotide sequence ID" value="XM_065792786.1"/>
</dbReference>
<evidence type="ECO:0000313" key="4">
    <source>
        <dbReference type="Proteomes" id="UP001652625"/>
    </source>
</evidence>
<dbReference type="InterPro" id="IPR035848">
    <property type="entry name" value="SH3BP2"/>
</dbReference>
<dbReference type="InterPro" id="IPR036860">
    <property type="entry name" value="SH2_dom_sf"/>
</dbReference>
<dbReference type="CDD" id="cd00173">
    <property type="entry name" value="SH2"/>
    <property type="match status" value="1"/>
</dbReference>
<organism evidence="4 5">
    <name type="scientific">Hydra vulgaris</name>
    <name type="common">Hydra</name>
    <name type="synonym">Hydra attenuata</name>
    <dbReference type="NCBI Taxonomy" id="6087"/>
    <lineage>
        <taxon>Eukaryota</taxon>
        <taxon>Metazoa</taxon>
        <taxon>Cnidaria</taxon>
        <taxon>Hydrozoa</taxon>
        <taxon>Hydroidolina</taxon>
        <taxon>Anthoathecata</taxon>
        <taxon>Aplanulata</taxon>
        <taxon>Hydridae</taxon>
        <taxon>Hydra</taxon>
    </lineage>
</organism>
<dbReference type="SUPFAM" id="SSF55550">
    <property type="entry name" value="SH2 domain"/>
    <property type="match status" value="1"/>
</dbReference>
<gene>
    <name evidence="5" type="primary">LOC100200537</name>
</gene>
<accession>A0ABM4BIK0</accession>
<dbReference type="Gene3D" id="2.30.29.30">
    <property type="entry name" value="Pleckstrin-homology domain (PH domain)/Phosphotyrosine-binding domain (PTB)"/>
    <property type="match status" value="1"/>
</dbReference>
<dbReference type="InterPro" id="IPR001849">
    <property type="entry name" value="PH_domain"/>
</dbReference>
<protein>
    <submittedName>
        <fullName evidence="5">Uncharacterized protein LOC100200537 isoform X2</fullName>
    </submittedName>
</protein>
<keyword evidence="4" id="KW-1185">Reference proteome</keyword>
<dbReference type="SMART" id="SM00252">
    <property type="entry name" value="SH2"/>
    <property type="match status" value="1"/>
</dbReference>
<dbReference type="Pfam" id="PF00169">
    <property type="entry name" value="PH"/>
    <property type="match status" value="1"/>
</dbReference>
<evidence type="ECO:0000259" key="3">
    <source>
        <dbReference type="PROSITE" id="PS50001"/>
    </source>
</evidence>
<dbReference type="Gene3D" id="3.30.505.10">
    <property type="entry name" value="SH2 domain"/>
    <property type="match status" value="1"/>
</dbReference>
<feature type="domain" description="SH2" evidence="3">
    <location>
        <begin position="259"/>
        <end position="352"/>
    </location>
</feature>
<evidence type="ECO:0000256" key="1">
    <source>
        <dbReference type="ARBA" id="ARBA00022999"/>
    </source>
</evidence>
<evidence type="ECO:0000256" key="2">
    <source>
        <dbReference type="PROSITE-ProRule" id="PRU00191"/>
    </source>
</evidence>
<proteinExistence type="predicted"/>
<name>A0ABM4BIK0_HYDVU</name>
<dbReference type="SUPFAM" id="SSF50729">
    <property type="entry name" value="PH domain-like"/>
    <property type="match status" value="1"/>
</dbReference>
<dbReference type="InterPro" id="IPR011993">
    <property type="entry name" value="PH-like_dom_sf"/>
</dbReference>
<dbReference type="Pfam" id="PF00017">
    <property type="entry name" value="SH2"/>
    <property type="match status" value="1"/>
</dbReference>
<dbReference type="SMART" id="SM00233">
    <property type="entry name" value="PH"/>
    <property type="match status" value="1"/>
</dbReference>
<dbReference type="CDD" id="cd00821">
    <property type="entry name" value="PH"/>
    <property type="match status" value="1"/>
</dbReference>
<dbReference type="PANTHER" id="PTHR15126">
    <property type="entry name" value="SH3-BINDING"/>
    <property type="match status" value="1"/>
</dbReference>
<evidence type="ECO:0000313" key="5">
    <source>
        <dbReference type="RefSeq" id="XP_065648858.1"/>
    </source>
</evidence>
<dbReference type="Proteomes" id="UP001652625">
    <property type="component" value="Chromosome 03"/>
</dbReference>
<keyword evidence="1 2" id="KW-0727">SH2 domain</keyword>
<dbReference type="PANTHER" id="PTHR15126:SF4">
    <property type="entry name" value="SH3 DOMAIN-BINDING PROTEIN 2"/>
    <property type="match status" value="1"/>
</dbReference>
<dbReference type="InterPro" id="IPR000980">
    <property type="entry name" value="SH2"/>
</dbReference>
<sequence length="354" mass="40996">MSQNTPCEAIFAVNKNIYDTYSGTLWREGKSKLKAYHCIIANGNFYCYKDPKSKKPKLCILMSQSQLSLEDDVKFIIDVSKKNKGYKFVTANQQDREKWSQQMLAAGSSVKDSKESLIKFPRVSSIQNEYVSNPKKKNEDIDDIYGNASHYEKISMYELDDGEPNHYEKMGLEETPDKIYENLHNYVNMCQIDPDRSTDFGLKNGCSVFSESLSKYDDVSIKSYTQDQQSETISEENIYTVPKSASESLYQNFDSYENFRYEDIDRPKSESLLSKRQKVGCFLIRHAKNDNKEVLSVLIDTNGLVKHYKVFGLEGMHYLDPTEPRFTTVLQMIRHYKVNYLPNCNVCLTQPCFR</sequence>
<reference evidence="5" key="1">
    <citation type="submission" date="2025-08" db="UniProtKB">
        <authorList>
            <consortium name="RefSeq"/>
        </authorList>
    </citation>
    <scope>IDENTIFICATION</scope>
</reference>